<dbReference type="GeneID" id="114488805"/>
<evidence type="ECO:0000256" key="5">
    <source>
        <dbReference type="ARBA" id="ARBA00062892"/>
    </source>
</evidence>
<dbReference type="InterPro" id="IPR032337">
    <property type="entry name" value="RPRD1A/B_C"/>
</dbReference>
<dbReference type="InterPro" id="IPR006569">
    <property type="entry name" value="CID_dom"/>
</dbReference>
<dbReference type="PROSITE" id="PS51391">
    <property type="entry name" value="CID"/>
    <property type="match status" value="1"/>
</dbReference>
<feature type="compositionally biased region" description="Basic and acidic residues" evidence="7">
    <location>
        <begin position="326"/>
        <end position="342"/>
    </location>
</feature>
<feature type="region of interest" description="Disordered" evidence="7">
    <location>
        <begin position="611"/>
        <end position="642"/>
    </location>
</feature>
<feature type="compositionally biased region" description="Basic and acidic residues" evidence="7">
    <location>
        <begin position="353"/>
        <end position="368"/>
    </location>
</feature>
<dbReference type="Pfam" id="PF16566">
    <property type="entry name" value="CREPT"/>
    <property type="match status" value="1"/>
</dbReference>
<dbReference type="InterPro" id="IPR008942">
    <property type="entry name" value="ENTH_VHS"/>
</dbReference>
<dbReference type="Gene3D" id="6.10.250.2560">
    <property type="match status" value="1"/>
</dbReference>
<keyword evidence="1" id="KW-0488">Methylation</keyword>
<sequence length="936" mass="100454">MAAGGGGGSSKASSSSASSSGALESSLDRKFQSVTNTMESIQGLSSWCIENKKHHTTIVYHWMKWLRRSAYPHRLNLFYLANDVIQNCKRKNAIIFRESFADVLPEAAALVKDPSVSKSIERIFKIWEDRNVYPEEMIMALREALTSTNPKAALKSKIVAEFRSQALIEELLLYKRSEDQIELKEKQLATMRVDVCSTETLKCLKDKTGGKKFSKEFEEASAKLEEFVNGLDKQVKNGPSLTEALENAGIFYEAQYKEVKVVANAYKTFANRVNNLKKKLDQLKSTLPDPEESPVPSPSMDAPSPTGSESPFQGMGGEESQSPAMESEKSATPEPATDNRDVEDMELSDVEDDGSKIIVEDRKEKPVEKSAVSTSVPTKPTESVSKASSCTPVPVTMTATPPLPKPVNTSLLPPSPALALPNLANVDLAKISSILSSLTSVMKNTGVSPASRPSPGTPTSPGNLSSGLKTPAPATTTSHNPLANILSKVEITPESILSALSKTQTQSTPALQGLSSLLQSVTGNPVPASEAASQSTSTSPANTTTVSSIKGRNLPSNTQSFIPKSFNYSPNSSTSEVSSTSTSKASIGQSPGLPSTTFKLPSNSLGFAGAHNASSAAPPTEVAMCQSSEISKPKLESESTSPSLEMKIHNFLKGNPGFSGLNLNIPILSSLGSSAPAESHPSDFQRGPTSTSVDNIDGTPVRDERSGTPTQDEMMDKPTSSSVDTVSLLSKIISPGSSTPSSTRSPPPAREESYPRELSNSVSTYRPFGLGSESPYKQPSDGMERPSSLMDSSQEKFYPDTSFQEDEDYRDFEYSGPPPSAMMNLEKKPAKSILKSSKLSDTTEYQPILSSYSHRVQEFGVKSAFPPSVRALLDSSENCDLLSPSPGLFGAFNIRGNEPGSNRSPSPKYPCCSHGPSTHIRRGESPSLHHFHHVDD</sequence>
<dbReference type="RefSeq" id="XP_028358432.1">
    <property type="nucleotide sequence ID" value="XM_028502631.2"/>
</dbReference>
<keyword evidence="2" id="KW-0597">Phosphoprotein</keyword>
<feature type="compositionally biased region" description="Polar residues" evidence="7">
    <location>
        <begin position="554"/>
        <end position="568"/>
    </location>
</feature>
<proteinExistence type="inferred from homology"/>
<comment type="subunit">
    <text evidence="5">Associates with the RNA polymerase II complex.</text>
</comment>
<dbReference type="Gene3D" id="1.25.40.90">
    <property type="match status" value="1"/>
</dbReference>
<dbReference type="CTD" id="23248"/>
<evidence type="ECO:0000259" key="8">
    <source>
        <dbReference type="PROSITE" id="PS51391"/>
    </source>
</evidence>
<evidence type="ECO:0000256" key="3">
    <source>
        <dbReference type="ARBA" id="ARBA00022990"/>
    </source>
</evidence>
<comment type="similarity">
    <text evidence="4">Belongs to the UPF0400 (RTT103) family.</text>
</comment>
<reference evidence="10" key="1">
    <citation type="submission" date="2025-08" db="UniProtKB">
        <authorList>
            <consortium name="RefSeq"/>
        </authorList>
    </citation>
    <scope>IDENTIFICATION</scope>
    <source>
        <tissue evidence="10">Muscle</tissue>
    </source>
</reference>
<feature type="compositionally biased region" description="Low complexity" evidence="7">
    <location>
        <begin position="448"/>
        <end position="467"/>
    </location>
</feature>
<dbReference type="SUPFAM" id="SSF48464">
    <property type="entry name" value="ENTH/VHS domain"/>
    <property type="match status" value="1"/>
</dbReference>
<feature type="compositionally biased region" description="Polar residues" evidence="7">
    <location>
        <begin position="371"/>
        <end position="390"/>
    </location>
</feature>
<evidence type="ECO:0000313" key="9">
    <source>
        <dbReference type="Proteomes" id="UP000504628"/>
    </source>
</evidence>
<gene>
    <name evidence="10" type="primary">RPRD2</name>
</gene>
<dbReference type="GO" id="GO:0099122">
    <property type="term" value="F:RNA polymerase II C-terminal domain binding"/>
    <property type="evidence" value="ECO:0007669"/>
    <property type="project" value="InterPro"/>
</dbReference>
<feature type="region of interest" description="Disordered" evidence="7">
    <location>
        <begin position="1"/>
        <end position="21"/>
    </location>
</feature>
<dbReference type="Pfam" id="PF04818">
    <property type="entry name" value="CID"/>
    <property type="match status" value="1"/>
</dbReference>
<dbReference type="InterPro" id="IPR047885">
    <property type="entry name" value="RPRD2_CID"/>
</dbReference>
<feature type="compositionally biased region" description="Low complexity" evidence="7">
    <location>
        <begin position="569"/>
        <end position="590"/>
    </location>
</feature>
<accession>A0A6J2KSP6</accession>
<evidence type="ECO:0000256" key="7">
    <source>
        <dbReference type="SAM" id="MobiDB-lite"/>
    </source>
</evidence>
<keyword evidence="9" id="KW-1185">Reference proteome</keyword>
<evidence type="ECO:0000256" key="1">
    <source>
        <dbReference type="ARBA" id="ARBA00022481"/>
    </source>
</evidence>
<name>A0A6J2KSP6_9CHIR</name>
<feature type="compositionally biased region" description="Low complexity" evidence="7">
    <location>
        <begin position="719"/>
        <end position="744"/>
    </location>
</feature>
<dbReference type="GO" id="GO:0031124">
    <property type="term" value="P:mRNA 3'-end processing"/>
    <property type="evidence" value="ECO:0007669"/>
    <property type="project" value="TreeGrafter"/>
</dbReference>
<feature type="compositionally biased region" description="Low complexity" evidence="7">
    <location>
        <begin position="528"/>
        <end position="548"/>
    </location>
</feature>
<dbReference type="CDD" id="cd17001">
    <property type="entry name" value="CID_RPRD2"/>
    <property type="match status" value="1"/>
</dbReference>
<dbReference type="PANTHER" id="PTHR12460:SF40">
    <property type="entry name" value="REGULATION OF NUCLEAR PRE-MRNA DOMAIN-CONTAINING PROTEIN 2"/>
    <property type="match status" value="1"/>
</dbReference>
<evidence type="ECO:0000256" key="6">
    <source>
        <dbReference type="ARBA" id="ARBA00067342"/>
    </source>
</evidence>
<dbReference type="Proteomes" id="UP000504628">
    <property type="component" value="Chromosome 14"/>
</dbReference>
<dbReference type="SMART" id="SM00582">
    <property type="entry name" value="RPR"/>
    <property type="match status" value="1"/>
</dbReference>
<dbReference type="AlphaFoldDB" id="A0A6J2KSP6"/>
<keyword evidence="3" id="KW-0007">Acetylation</keyword>
<feature type="compositionally biased region" description="Low complexity" evidence="7">
    <location>
        <begin position="10"/>
        <end position="21"/>
    </location>
</feature>
<evidence type="ECO:0000256" key="4">
    <source>
        <dbReference type="ARBA" id="ARBA00034310"/>
    </source>
</evidence>
<dbReference type="FunFam" id="1.25.40.90:FF:000020">
    <property type="entry name" value="regulation of nuclear pre-mRNA domain-containing protein 2 isoform X1"/>
    <property type="match status" value="1"/>
</dbReference>
<protein>
    <recommendedName>
        <fullName evidence="6">Regulation of nuclear pre-mRNA domain-containing protein 2</fullName>
    </recommendedName>
</protein>
<evidence type="ECO:0000256" key="2">
    <source>
        <dbReference type="ARBA" id="ARBA00022553"/>
    </source>
</evidence>
<feature type="compositionally biased region" description="Acidic residues" evidence="7">
    <location>
        <begin position="343"/>
        <end position="352"/>
    </location>
</feature>
<organism evidence="9 10">
    <name type="scientific">Phyllostomus discolor</name>
    <name type="common">pale spear-nosed bat</name>
    <dbReference type="NCBI Taxonomy" id="89673"/>
    <lineage>
        <taxon>Eukaryota</taxon>
        <taxon>Metazoa</taxon>
        <taxon>Chordata</taxon>
        <taxon>Craniata</taxon>
        <taxon>Vertebrata</taxon>
        <taxon>Euteleostomi</taxon>
        <taxon>Mammalia</taxon>
        <taxon>Eutheria</taxon>
        <taxon>Laurasiatheria</taxon>
        <taxon>Chiroptera</taxon>
        <taxon>Yangochiroptera</taxon>
        <taxon>Phyllostomidae</taxon>
        <taxon>Phyllostominae</taxon>
        <taxon>Phyllostomus</taxon>
    </lineage>
</organism>
<feature type="region of interest" description="Disordered" evidence="7">
    <location>
        <begin position="895"/>
        <end position="936"/>
    </location>
</feature>
<feature type="compositionally biased region" description="Low complexity" evidence="7">
    <location>
        <begin position="391"/>
        <end position="400"/>
    </location>
</feature>
<feature type="domain" description="CID" evidence="8">
    <location>
        <begin position="19"/>
        <end position="149"/>
    </location>
</feature>
<feature type="region of interest" description="Disordered" evidence="7">
    <location>
        <begin position="444"/>
        <end position="481"/>
    </location>
</feature>
<evidence type="ECO:0000313" key="10">
    <source>
        <dbReference type="RefSeq" id="XP_028358432.1"/>
    </source>
</evidence>
<feature type="region of interest" description="Disordered" evidence="7">
    <location>
        <begin position="673"/>
        <end position="794"/>
    </location>
</feature>
<feature type="region of interest" description="Disordered" evidence="7">
    <location>
        <begin position="285"/>
        <end position="408"/>
    </location>
</feature>
<feature type="region of interest" description="Disordered" evidence="7">
    <location>
        <begin position="522"/>
        <end position="598"/>
    </location>
</feature>
<dbReference type="PANTHER" id="PTHR12460">
    <property type="entry name" value="CYCLIN-DEPENDENT KINASE INHIBITOR-RELATED PROTEIN"/>
    <property type="match status" value="1"/>
</dbReference>